<dbReference type="InterPro" id="IPR047677">
    <property type="entry name" value="GDCCVxC"/>
</dbReference>
<dbReference type="EMBL" id="JAYGIM010000019">
    <property type="protein sequence ID" value="MEA5429313.1"/>
    <property type="molecule type" value="Genomic_DNA"/>
</dbReference>
<reference evidence="2 3" key="1">
    <citation type="submission" date="2023-12" db="EMBL/GenBank/DDBJ databases">
        <title>Novel species of the genus Arcicella isolated from rivers.</title>
        <authorList>
            <person name="Lu H."/>
        </authorList>
    </citation>
    <scope>NUCLEOTIDE SEQUENCE [LARGE SCALE GENOMIC DNA]</scope>
    <source>
        <strain evidence="2 3">DC25W</strain>
    </source>
</reference>
<feature type="transmembrane region" description="Helical" evidence="1">
    <location>
        <begin position="73"/>
        <end position="92"/>
    </location>
</feature>
<sequence length="195" mass="21894">MNNKTSSFLSIIGLFFTVIVSPCCFPMFGFVLAGFGVATDTFELFGKWTMLIFQYTVLFSLVNLTLNYAINRNVWIFGLALTSTFIIFYGFDDDFNRPIIYVGMLGLLIAQVSNFYIQPKKINTNMNSPELESIITCPKCGHKKAETMPTDACQFFYECEKCKVVLKPQSGDCCVYCSYGTVKCPPVQMGANCCE</sequence>
<keyword evidence="1" id="KW-0812">Transmembrane</keyword>
<feature type="transmembrane region" description="Helical" evidence="1">
    <location>
        <begin position="12"/>
        <end position="36"/>
    </location>
</feature>
<dbReference type="InterPro" id="IPR004891">
    <property type="entry name" value="Mercury-R_MerC"/>
</dbReference>
<feature type="transmembrane region" description="Helical" evidence="1">
    <location>
        <begin position="98"/>
        <end position="117"/>
    </location>
</feature>
<comment type="caution">
    <text evidence="2">The sequence shown here is derived from an EMBL/GenBank/DDBJ whole genome shotgun (WGS) entry which is preliminary data.</text>
</comment>
<dbReference type="Pfam" id="PF03203">
    <property type="entry name" value="MerC"/>
    <property type="match status" value="1"/>
</dbReference>
<evidence type="ECO:0000256" key="1">
    <source>
        <dbReference type="SAM" id="Phobius"/>
    </source>
</evidence>
<evidence type="ECO:0000313" key="3">
    <source>
        <dbReference type="Proteomes" id="UP001302222"/>
    </source>
</evidence>
<feature type="transmembrane region" description="Helical" evidence="1">
    <location>
        <begin position="48"/>
        <end position="66"/>
    </location>
</feature>
<proteinExistence type="predicted"/>
<dbReference type="Proteomes" id="UP001302222">
    <property type="component" value="Unassembled WGS sequence"/>
</dbReference>
<organism evidence="2 3">
    <name type="scientific">Arcicella lustrica</name>
    <dbReference type="NCBI Taxonomy" id="2984196"/>
    <lineage>
        <taxon>Bacteria</taxon>
        <taxon>Pseudomonadati</taxon>
        <taxon>Bacteroidota</taxon>
        <taxon>Cytophagia</taxon>
        <taxon>Cytophagales</taxon>
        <taxon>Flectobacillaceae</taxon>
        <taxon>Arcicella</taxon>
    </lineage>
</organism>
<keyword evidence="1" id="KW-0472">Membrane</keyword>
<dbReference type="NCBIfam" id="NF041374">
    <property type="entry name" value="GDCCVxC"/>
    <property type="match status" value="1"/>
</dbReference>
<name>A0ABU5SPR8_9BACT</name>
<gene>
    <name evidence="2" type="ORF">VB798_22160</name>
</gene>
<protein>
    <submittedName>
        <fullName evidence="2">MerC family mercury resistance protein</fullName>
    </submittedName>
</protein>
<accession>A0ABU5SPR8</accession>
<keyword evidence="1" id="KW-1133">Transmembrane helix</keyword>
<evidence type="ECO:0000313" key="2">
    <source>
        <dbReference type="EMBL" id="MEA5429313.1"/>
    </source>
</evidence>
<keyword evidence="3" id="KW-1185">Reference proteome</keyword>